<name>A0ABV7SPF9_9ACTN</name>
<evidence type="ECO:0000313" key="2">
    <source>
        <dbReference type="EMBL" id="MFC3578010.1"/>
    </source>
</evidence>
<dbReference type="RefSeq" id="WP_310780992.1">
    <property type="nucleotide sequence ID" value="NZ_JBHRWR010000041.1"/>
</dbReference>
<proteinExistence type="predicted"/>
<dbReference type="Proteomes" id="UP001595701">
    <property type="component" value="Unassembled WGS sequence"/>
</dbReference>
<feature type="region of interest" description="Disordered" evidence="1">
    <location>
        <begin position="1"/>
        <end position="25"/>
    </location>
</feature>
<sequence length="42" mass="5069">MHRSSFHRWRATGRGPQTMRLPNGQVRIRRSDLKNWFDSLES</sequence>
<evidence type="ECO:0000256" key="1">
    <source>
        <dbReference type="SAM" id="MobiDB-lite"/>
    </source>
</evidence>
<reference evidence="3" key="1">
    <citation type="journal article" date="2019" name="Int. J. Syst. Evol. Microbiol.">
        <title>The Global Catalogue of Microorganisms (GCM) 10K type strain sequencing project: providing services to taxonomists for standard genome sequencing and annotation.</title>
        <authorList>
            <consortium name="The Broad Institute Genomics Platform"/>
            <consortium name="The Broad Institute Genome Sequencing Center for Infectious Disease"/>
            <person name="Wu L."/>
            <person name="Ma J."/>
        </authorList>
    </citation>
    <scope>NUCLEOTIDE SEQUENCE [LARGE SCALE GENOMIC DNA]</scope>
    <source>
        <strain evidence="3">CGMCC 4.7035</strain>
    </source>
</reference>
<gene>
    <name evidence="2" type="ORF">ACFOZ0_33090</name>
</gene>
<comment type="caution">
    <text evidence="2">The sequence shown here is derived from an EMBL/GenBank/DDBJ whole genome shotgun (WGS) entry which is preliminary data.</text>
</comment>
<accession>A0ABV7SPF9</accession>
<protein>
    <submittedName>
        <fullName evidence="2">Helix-turn-helix transcriptional regulator</fullName>
    </submittedName>
</protein>
<organism evidence="2 3">
    <name type="scientific">Streptomyces yaanensis</name>
    <dbReference type="NCBI Taxonomy" id="1142239"/>
    <lineage>
        <taxon>Bacteria</taxon>
        <taxon>Bacillati</taxon>
        <taxon>Actinomycetota</taxon>
        <taxon>Actinomycetes</taxon>
        <taxon>Kitasatosporales</taxon>
        <taxon>Streptomycetaceae</taxon>
        <taxon>Streptomyces</taxon>
    </lineage>
</organism>
<keyword evidence="3" id="KW-1185">Reference proteome</keyword>
<evidence type="ECO:0000313" key="3">
    <source>
        <dbReference type="Proteomes" id="UP001595701"/>
    </source>
</evidence>
<dbReference type="EMBL" id="JBHRWR010000041">
    <property type="protein sequence ID" value="MFC3578010.1"/>
    <property type="molecule type" value="Genomic_DNA"/>
</dbReference>
<feature type="compositionally biased region" description="Basic residues" evidence="1">
    <location>
        <begin position="1"/>
        <end position="11"/>
    </location>
</feature>